<dbReference type="SMART" id="SM00471">
    <property type="entry name" value="HDc"/>
    <property type="match status" value="1"/>
</dbReference>
<keyword evidence="1" id="KW-0140">cGMP</keyword>
<proteinExistence type="inferred from homology"/>
<dbReference type="CDD" id="cd00077">
    <property type="entry name" value="HDc"/>
    <property type="match status" value="1"/>
</dbReference>
<keyword evidence="3" id="KW-0175">Coiled coil</keyword>
<evidence type="ECO:0000313" key="6">
    <source>
        <dbReference type="EMBL" id="KAG7400835.1"/>
    </source>
</evidence>
<accession>A0A8T1X4D9</accession>
<comment type="cofactor">
    <cofactor evidence="2">
        <name>a divalent metal cation</name>
        <dbReference type="ChEBI" id="CHEBI:60240"/>
    </cofactor>
    <text evidence="2">Binds 2 divalent metal cations per subunit. Site 1 may preferentially bind zinc ions, while site 2 has a preference for magnesium and/or manganese ions.</text>
</comment>
<dbReference type="AlphaFoldDB" id="A0A8T1X4D9"/>
<dbReference type="OrthoDB" id="546632at2759"/>
<evidence type="ECO:0000313" key="7">
    <source>
        <dbReference type="Proteomes" id="UP000693981"/>
    </source>
</evidence>
<evidence type="ECO:0000256" key="2">
    <source>
        <dbReference type="RuleBase" id="RU363067"/>
    </source>
</evidence>
<protein>
    <recommendedName>
        <fullName evidence="2">Phosphodiesterase</fullName>
        <ecNumber evidence="2">3.1.4.-</ecNumber>
    </recommendedName>
</protein>
<dbReference type="EMBL" id="JAGDFL010000022">
    <property type="protein sequence ID" value="KAG7400835.1"/>
    <property type="molecule type" value="Genomic_DNA"/>
</dbReference>
<dbReference type="GO" id="GO:0046872">
    <property type="term" value="F:metal ion binding"/>
    <property type="evidence" value="ECO:0007669"/>
    <property type="project" value="UniProtKB-KW"/>
</dbReference>
<sequence>MANGDEVELVCVPLQELKVVMDGARVALEENHRLAEELARSEDEAKALELKLVKRQHQLECCADVRSDSPRTFQRSRLNSITSLKRLRPKSELFGASMRHLIGEQAQTLTQLTEREESLHSLMDAMREISQASNALDIVSNALRAAHHVVPAEKYTLGILNEKKDRVDLYSNPPIDLPGHRYLTEDGGVLVDSATTFGRVVLTGTALEVADVGGSEVIDVFDEQMEQLEFEPEALLCSPIFNVHGILVGVFQVITRKQLPEPGRTAPVPFSNSPRATLAKLSRNQGSRQKGAFEPRDKESFDYICVTTGTALWNLSLARAHQFMQGRIDCLLKLNRNIAAEVSPSAVLHQIIAVSYELLRSEHIALYVRDEGTDEFYLFVSEGRGDKLAATSTGTKSRTKAEGATGDKPRHSHSRQHEVYDQAFMKAHNGIVGLVMRSGQLVLTNSARSHPAFDSKFDEIFASVHTKQVLCAPVKNADGYVLAVVCATNKVDGDDFTADDALYLNYAAEAAGISLHKSHLLRSVLMSQRLTEARLQLADFVSSNGGRSCNGDSTGDDNGAAASIARFVRVVMVEGRKLLHCDRFGFLLVDPLKKELWITQEDGESLRIPLTSGLSGLVATTGKTLVTRDAYLHPHFDPTMDQKTGYRTTTVLGMPIFEDHTPTNPKIVAVVMAINKKDDDDDGVSDCGLGGNLTDASAEDTKMQDQSTPAIDDVNEPEIIASIVQKFCQSSEMDVLEEAATAAIADDPYDQEDEEDPEDSAEFNTDDDENYEEGGSATNFTAIPSPQRNLTRRMSVIRENGHVIGVGDVTRWDFNCLDLSNNDIFAATAVLFRSMGLLEHFQVGQEIFSTFLSHVASHYRPNAFHNIQHAFQVTHATYCLLRRSGVAHSYFARVEVFSLLLAALCHDLDHPGNTNDFEVKAHSQLALTHNDDAVLERHHCRVAFIILSHPGANLLARLPSRACFVYVRRLLIHCILATDMAKHFEKCKALEGLSRRHLLVNRNEAKRAKGAKRSRSKHRFVFMAILIHAADLSGQALPFPQAVRWGTRVLSEFEQQAKNEAEMHVPVESFMANLHHAKTRVTVQLNFINYVLRPIWLPLATLCPAVRVYADALESNRERYKFELDKLHSETTEMAELSESHLRGSSTRNLLNEHA</sequence>
<feature type="compositionally biased region" description="Acidic residues" evidence="4">
    <location>
        <begin position="747"/>
        <end position="772"/>
    </location>
</feature>
<comment type="caution">
    <text evidence="6">The sequence shown here is derived from an EMBL/GenBank/DDBJ whole genome shotgun (WGS) entry which is preliminary data.</text>
</comment>
<dbReference type="GO" id="GO:0004114">
    <property type="term" value="F:3',5'-cyclic-nucleotide phosphodiesterase activity"/>
    <property type="evidence" value="ECO:0007669"/>
    <property type="project" value="InterPro"/>
</dbReference>
<dbReference type="InterPro" id="IPR002073">
    <property type="entry name" value="PDEase_catalytic_dom"/>
</dbReference>
<dbReference type="SMART" id="SM00065">
    <property type="entry name" value="GAF"/>
    <property type="match status" value="3"/>
</dbReference>
<keyword evidence="7" id="KW-1185">Reference proteome</keyword>
<feature type="compositionally biased region" description="Basic and acidic residues" evidence="4">
    <location>
        <begin position="399"/>
        <end position="415"/>
    </location>
</feature>
<feature type="region of interest" description="Disordered" evidence="4">
    <location>
        <begin position="1135"/>
        <end position="1155"/>
    </location>
</feature>
<evidence type="ECO:0000256" key="4">
    <source>
        <dbReference type="SAM" id="MobiDB-lite"/>
    </source>
</evidence>
<feature type="compositionally biased region" description="Polar residues" evidence="4">
    <location>
        <begin position="776"/>
        <end position="785"/>
    </location>
</feature>
<feature type="domain" description="PDEase" evidence="5">
    <location>
        <begin position="789"/>
        <end position="1127"/>
    </location>
</feature>
<dbReference type="InterPro" id="IPR003018">
    <property type="entry name" value="GAF"/>
</dbReference>
<dbReference type="PROSITE" id="PS51845">
    <property type="entry name" value="PDEASE_I_2"/>
    <property type="match status" value="1"/>
</dbReference>
<dbReference type="PANTHER" id="PTHR11347">
    <property type="entry name" value="CYCLIC NUCLEOTIDE PHOSPHODIESTERASE"/>
    <property type="match status" value="1"/>
</dbReference>
<comment type="similarity">
    <text evidence="2">Belongs to the cyclic nucleotide phosphodiesterase family.</text>
</comment>
<gene>
    <name evidence="6" type="ORF">PHYBOEH_004046</name>
</gene>
<dbReference type="Pfam" id="PF01590">
    <property type="entry name" value="GAF"/>
    <property type="match status" value="2"/>
</dbReference>
<feature type="region of interest" description="Disordered" evidence="4">
    <location>
        <begin position="388"/>
        <end position="415"/>
    </location>
</feature>
<organism evidence="6 7">
    <name type="scientific">Phytophthora boehmeriae</name>
    <dbReference type="NCBI Taxonomy" id="109152"/>
    <lineage>
        <taxon>Eukaryota</taxon>
        <taxon>Sar</taxon>
        <taxon>Stramenopiles</taxon>
        <taxon>Oomycota</taxon>
        <taxon>Peronosporomycetes</taxon>
        <taxon>Peronosporales</taxon>
        <taxon>Peronosporaceae</taxon>
        <taxon>Phytophthora</taxon>
    </lineage>
</organism>
<feature type="region of interest" description="Disordered" evidence="4">
    <location>
        <begin position="681"/>
        <end position="709"/>
    </location>
</feature>
<keyword evidence="2" id="KW-0479">Metal-binding</keyword>
<dbReference type="InterPro" id="IPR023174">
    <property type="entry name" value="PDEase_CS"/>
</dbReference>
<keyword evidence="2" id="KW-0378">Hydrolase</keyword>
<dbReference type="GO" id="GO:0007165">
    <property type="term" value="P:signal transduction"/>
    <property type="evidence" value="ECO:0007669"/>
    <property type="project" value="InterPro"/>
</dbReference>
<feature type="coiled-coil region" evidence="3">
    <location>
        <begin position="24"/>
        <end position="58"/>
    </location>
</feature>
<dbReference type="EC" id="3.1.4.-" evidence="2"/>
<feature type="region of interest" description="Disordered" evidence="4">
    <location>
        <begin position="743"/>
        <end position="785"/>
    </location>
</feature>
<name>A0A8T1X4D9_9STRA</name>
<evidence type="ECO:0000256" key="3">
    <source>
        <dbReference type="SAM" id="Coils"/>
    </source>
</evidence>
<dbReference type="InterPro" id="IPR003607">
    <property type="entry name" value="HD/PDEase_dom"/>
</dbReference>
<dbReference type="Proteomes" id="UP000693981">
    <property type="component" value="Unassembled WGS sequence"/>
</dbReference>
<reference evidence="6" key="1">
    <citation type="submission" date="2021-02" db="EMBL/GenBank/DDBJ databases">
        <authorList>
            <person name="Palmer J.M."/>
        </authorList>
    </citation>
    <scope>NUCLEOTIDE SEQUENCE</scope>
    <source>
        <strain evidence="6">SCRP23</strain>
    </source>
</reference>
<evidence type="ECO:0000259" key="5">
    <source>
        <dbReference type="PROSITE" id="PS51845"/>
    </source>
</evidence>
<dbReference type="Pfam" id="PF00233">
    <property type="entry name" value="PDEase_I"/>
    <property type="match status" value="1"/>
</dbReference>
<feature type="compositionally biased region" description="Polar residues" evidence="4">
    <location>
        <begin position="1143"/>
        <end position="1155"/>
    </location>
</feature>
<dbReference type="PROSITE" id="PS00126">
    <property type="entry name" value="PDEASE_I_1"/>
    <property type="match status" value="1"/>
</dbReference>
<evidence type="ECO:0000256" key="1">
    <source>
        <dbReference type="ARBA" id="ARBA00022535"/>
    </source>
</evidence>